<dbReference type="InterPro" id="IPR036271">
    <property type="entry name" value="Tet_transcr_reg_TetR-rel_C_sf"/>
</dbReference>
<dbReference type="InterPro" id="IPR009057">
    <property type="entry name" value="Homeodomain-like_sf"/>
</dbReference>
<dbReference type="PANTHER" id="PTHR30055:SF234">
    <property type="entry name" value="HTH-TYPE TRANSCRIPTIONAL REGULATOR BETI"/>
    <property type="match status" value="1"/>
</dbReference>
<dbReference type="AlphaFoldDB" id="A0A919N4V2"/>
<dbReference type="Proteomes" id="UP000629619">
    <property type="component" value="Unassembled WGS sequence"/>
</dbReference>
<dbReference type="Gene3D" id="1.10.357.10">
    <property type="entry name" value="Tetracycline Repressor, domain 2"/>
    <property type="match status" value="1"/>
</dbReference>
<dbReference type="SUPFAM" id="SSF46689">
    <property type="entry name" value="Homeodomain-like"/>
    <property type="match status" value="1"/>
</dbReference>
<organism evidence="7 8">
    <name type="scientific">Actinoplanes siamensis</name>
    <dbReference type="NCBI Taxonomy" id="1223317"/>
    <lineage>
        <taxon>Bacteria</taxon>
        <taxon>Bacillati</taxon>
        <taxon>Actinomycetota</taxon>
        <taxon>Actinomycetes</taxon>
        <taxon>Micromonosporales</taxon>
        <taxon>Micromonosporaceae</taxon>
        <taxon>Actinoplanes</taxon>
    </lineage>
</organism>
<dbReference type="Pfam" id="PF00440">
    <property type="entry name" value="TetR_N"/>
    <property type="match status" value="1"/>
</dbReference>
<keyword evidence="2 4" id="KW-0238">DNA-binding</keyword>
<name>A0A919N4V2_9ACTN</name>
<keyword evidence="1" id="KW-0805">Transcription regulation</keyword>
<evidence type="ECO:0000256" key="2">
    <source>
        <dbReference type="ARBA" id="ARBA00023125"/>
    </source>
</evidence>
<dbReference type="InterPro" id="IPR001647">
    <property type="entry name" value="HTH_TetR"/>
</dbReference>
<feature type="region of interest" description="Disordered" evidence="5">
    <location>
        <begin position="156"/>
        <end position="192"/>
    </location>
</feature>
<dbReference type="PANTHER" id="PTHR30055">
    <property type="entry name" value="HTH-TYPE TRANSCRIPTIONAL REGULATOR RUTR"/>
    <property type="match status" value="1"/>
</dbReference>
<dbReference type="InterPro" id="IPR025996">
    <property type="entry name" value="MT1864/Rv1816-like_C"/>
</dbReference>
<dbReference type="InterPro" id="IPR050109">
    <property type="entry name" value="HTH-type_TetR-like_transc_reg"/>
</dbReference>
<proteinExistence type="predicted"/>
<dbReference type="PRINTS" id="PR00455">
    <property type="entry name" value="HTHTETR"/>
</dbReference>
<evidence type="ECO:0000256" key="3">
    <source>
        <dbReference type="ARBA" id="ARBA00023163"/>
    </source>
</evidence>
<dbReference type="EMBL" id="BOMW01000019">
    <property type="protein sequence ID" value="GIF04410.1"/>
    <property type="molecule type" value="Genomic_DNA"/>
</dbReference>
<sequence>MDDKRRLILDQALALVDERGLAAMSMRAVAERVGLTSMALYPYVGGKDALLDGLVDLLHLELGTAVGDDPADIDWRKRLRALGRSVRALAHAHPSAFPLLLNRSAAGASASWMTAALRGILHDAGVADREVPRLARMICAFLLGYTTGEVTGGLPSVPAAAPESPDAVAGPEPGAAAAEAQEREADPRAGAAEFEEDLVDLVAVVERAVRHHAVDPR</sequence>
<dbReference type="RefSeq" id="WP_203678207.1">
    <property type="nucleotide sequence ID" value="NZ_BOMW01000019.1"/>
</dbReference>
<protein>
    <recommendedName>
        <fullName evidence="6">HTH tetR-type domain-containing protein</fullName>
    </recommendedName>
</protein>
<accession>A0A919N4V2</accession>
<dbReference type="Gene3D" id="1.10.10.60">
    <property type="entry name" value="Homeodomain-like"/>
    <property type="match status" value="1"/>
</dbReference>
<keyword evidence="3" id="KW-0804">Transcription</keyword>
<dbReference type="GO" id="GO:0000976">
    <property type="term" value="F:transcription cis-regulatory region binding"/>
    <property type="evidence" value="ECO:0007669"/>
    <property type="project" value="TreeGrafter"/>
</dbReference>
<comment type="caution">
    <text evidence="7">The sequence shown here is derived from an EMBL/GenBank/DDBJ whole genome shotgun (WGS) entry which is preliminary data.</text>
</comment>
<evidence type="ECO:0000259" key="6">
    <source>
        <dbReference type="PROSITE" id="PS50977"/>
    </source>
</evidence>
<evidence type="ECO:0000256" key="4">
    <source>
        <dbReference type="PROSITE-ProRule" id="PRU00335"/>
    </source>
</evidence>
<feature type="compositionally biased region" description="Low complexity" evidence="5">
    <location>
        <begin position="165"/>
        <end position="179"/>
    </location>
</feature>
<reference evidence="7" key="1">
    <citation type="submission" date="2021-01" db="EMBL/GenBank/DDBJ databases">
        <title>Whole genome shotgun sequence of Actinoplanes siamensis NBRC 109076.</title>
        <authorList>
            <person name="Komaki H."/>
            <person name="Tamura T."/>
        </authorList>
    </citation>
    <scope>NUCLEOTIDE SEQUENCE</scope>
    <source>
        <strain evidence="7">NBRC 109076</strain>
    </source>
</reference>
<dbReference type="GO" id="GO:0003700">
    <property type="term" value="F:DNA-binding transcription factor activity"/>
    <property type="evidence" value="ECO:0007669"/>
    <property type="project" value="TreeGrafter"/>
</dbReference>
<dbReference type="SUPFAM" id="SSF48498">
    <property type="entry name" value="Tetracyclin repressor-like, C-terminal domain"/>
    <property type="match status" value="1"/>
</dbReference>
<evidence type="ECO:0000313" key="7">
    <source>
        <dbReference type="EMBL" id="GIF04410.1"/>
    </source>
</evidence>
<evidence type="ECO:0000313" key="8">
    <source>
        <dbReference type="Proteomes" id="UP000629619"/>
    </source>
</evidence>
<feature type="domain" description="HTH tetR-type" evidence="6">
    <location>
        <begin position="2"/>
        <end position="62"/>
    </location>
</feature>
<gene>
    <name evidence="7" type="ORF">Asi03nite_19480</name>
</gene>
<dbReference type="Pfam" id="PF13305">
    <property type="entry name" value="TetR_C_33"/>
    <property type="match status" value="1"/>
</dbReference>
<evidence type="ECO:0000256" key="5">
    <source>
        <dbReference type="SAM" id="MobiDB-lite"/>
    </source>
</evidence>
<dbReference type="PROSITE" id="PS50977">
    <property type="entry name" value="HTH_TETR_2"/>
    <property type="match status" value="1"/>
</dbReference>
<feature type="DNA-binding region" description="H-T-H motif" evidence="4">
    <location>
        <begin position="25"/>
        <end position="44"/>
    </location>
</feature>
<keyword evidence="8" id="KW-1185">Reference proteome</keyword>
<evidence type="ECO:0000256" key="1">
    <source>
        <dbReference type="ARBA" id="ARBA00023015"/>
    </source>
</evidence>